<proteinExistence type="predicted"/>
<dbReference type="GO" id="GO:0010124">
    <property type="term" value="P:phenylacetate catabolic process"/>
    <property type="evidence" value="ECO:0007669"/>
    <property type="project" value="InterPro"/>
</dbReference>
<dbReference type="Gene3D" id="1.20.1260.10">
    <property type="match status" value="1"/>
</dbReference>
<dbReference type="STRING" id="208439.AJAP_31230"/>
<name>A0A075V1H8_9PSEU</name>
<dbReference type="GO" id="GO:0005829">
    <property type="term" value="C:cytosol"/>
    <property type="evidence" value="ECO:0007669"/>
    <property type="project" value="TreeGrafter"/>
</dbReference>
<dbReference type="PANTHER" id="PTHR30458:SF0">
    <property type="entry name" value="1,2-PHENYLACETYL-COA EPOXIDASE, SUBUNIT C"/>
    <property type="match status" value="1"/>
</dbReference>
<sequence length="285" mass="31419">MSFDNAYEAITEENDSRWAFGTGFEDPLSGVDTTVPSGVDGARLAAYCLMLGDDALIFSHRLQEWCTNAPELEDEVAIANIALDLLGQARLLLARAGKADGSERSEDSYAFFRSEQEYRNVRLAELEGGHFGHLIARLLVFSIWRLALLQQLQSSVDPVLAAIADKGVKEVAYHRDYAAQWAVRLGDGTELSHARMQEGLDAVWPYVDELFAAHEVEFVESPSLRPEFDAILDQVLAVATLKRPEIGAIAGVSGRMGRDGVHTERMGFLLATLQSVAREHPDATW</sequence>
<organism evidence="1 2">
    <name type="scientific">Amycolatopsis japonica</name>
    <dbReference type="NCBI Taxonomy" id="208439"/>
    <lineage>
        <taxon>Bacteria</taxon>
        <taxon>Bacillati</taxon>
        <taxon>Actinomycetota</taxon>
        <taxon>Actinomycetes</taxon>
        <taxon>Pseudonocardiales</taxon>
        <taxon>Pseudonocardiaceae</taxon>
        <taxon>Amycolatopsis</taxon>
        <taxon>Amycolatopsis japonica group</taxon>
    </lineage>
</organism>
<dbReference type="AlphaFoldDB" id="A0A075V1H8"/>
<dbReference type="NCBIfam" id="TIGR02158">
    <property type="entry name" value="PA_CoA_Oxy3"/>
    <property type="match status" value="1"/>
</dbReference>
<gene>
    <name evidence="1" type="primary">paaC</name>
    <name evidence="1" type="ORF">AJAP_31230</name>
</gene>
<dbReference type="InterPro" id="IPR007814">
    <property type="entry name" value="PaaA_PaaC"/>
</dbReference>
<protein>
    <submittedName>
        <fullName evidence="1">Phenylacetic acid degradation protein PaaC</fullName>
    </submittedName>
</protein>
<dbReference type="RefSeq" id="WP_038517883.1">
    <property type="nucleotide sequence ID" value="NZ_CP008953.1"/>
</dbReference>
<dbReference type="HOGENOM" id="CLU_070585_0_0_11"/>
<dbReference type="Proteomes" id="UP000028492">
    <property type="component" value="Chromosome"/>
</dbReference>
<dbReference type="InterPro" id="IPR009078">
    <property type="entry name" value="Ferritin-like_SF"/>
</dbReference>
<dbReference type="InterPro" id="IPR052703">
    <property type="entry name" value="Aromatic_CoA_ox/epox"/>
</dbReference>
<dbReference type="InterPro" id="IPR012347">
    <property type="entry name" value="Ferritin-like"/>
</dbReference>
<dbReference type="PANTHER" id="PTHR30458">
    <property type="entry name" value="PHENYLACETIC ACID DEGRADATION PROTEIN PAA"/>
    <property type="match status" value="1"/>
</dbReference>
<dbReference type="InterPro" id="IPR011882">
    <property type="entry name" value="PaaC"/>
</dbReference>
<dbReference type="EMBL" id="CP008953">
    <property type="protein sequence ID" value="AIG79068.1"/>
    <property type="molecule type" value="Genomic_DNA"/>
</dbReference>
<evidence type="ECO:0000313" key="1">
    <source>
        <dbReference type="EMBL" id="AIG79068.1"/>
    </source>
</evidence>
<evidence type="ECO:0000313" key="2">
    <source>
        <dbReference type="Proteomes" id="UP000028492"/>
    </source>
</evidence>
<keyword evidence="2" id="KW-1185">Reference proteome</keyword>
<accession>A0A075V1H8</accession>
<dbReference type="eggNOG" id="COG3396">
    <property type="taxonomic scope" value="Bacteria"/>
</dbReference>
<dbReference type="KEGG" id="aja:AJAP_31230"/>
<reference evidence="1 2" key="1">
    <citation type="journal article" date="2014" name="J. Biotechnol.">
        <title>Complete genome sequence of the actinobacterium Amycolatopsis japonica MG417-CF17(T) (=DSM 44213T) producing (S,S)-N,N'-ethylenediaminedisuccinic acid.</title>
        <authorList>
            <person name="Stegmann E."/>
            <person name="Albersmeier A."/>
            <person name="Spohn M."/>
            <person name="Gert H."/>
            <person name="Weber T."/>
            <person name="Wohlleben W."/>
            <person name="Kalinowski J."/>
            <person name="Ruckert C."/>
        </authorList>
    </citation>
    <scope>NUCLEOTIDE SEQUENCE [LARGE SCALE GENOMIC DNA]</scope>
    <source>
        <strain evidence="2">MG417-CF17 (DSM 44213)</strain>
    </source>
</reference>
<dbReference type="Pfam" id="PF05138">
    <property type="entry name" value="PaaA_PaaC"/>
    <property type="match status" value="1"/>
</dbReference>
<dbReference type="SUPFAM" id="SSF47240">
    <property type="entry name" value="Ferritin-like"/>
    <property type="match status" value="1"/>
</dbReference>
<dbReference type="PIRSF" id="PIRSF037834">
    <property type="entry name" value="PA_CoA_Oase3"/>
    <property type="match status" value="1"/>
</dbReference>